<sequence length="146" mass="15608">GWTRDCLLDWHSFIHLAIPGMLMMCIEWWTFEIGSFLAGLLSVVQLGAQSVIYELSSTAYMVPLGFSVAASVRVGNALGSGDAVQAKTSCVTALLCAGVFAVVVSVLLGTLKDVVGYVFTSDREIVVLVSKVMVIFAPFHLFDATA</sequence>
<evidence type="ECO:0000313" key="3">
    <source>
        <dbReference type="EMBL" id="NXR11730.1"/>
    </source>
</evidence>
<feature type="non-terminal residue" evidence="3">
    <location>
        <position position="146"/>
    </location>
</feature>
<gene>
    <name evidence="3" type="primary">Slc47a2</name>
    <name evidence="3" type="ORF">SEMFRA_R10132</name>
</gene>
<dbReference type="GO" id="GO:0015297">
    <property type="term" value="F:antiporter activity"/>
    <property type="evidence" value="ECO:0007669"/>
    <property type="project" value="InterPro"/>
</dbReference>
<dbReference type="Pfam" id="PF01554">
    <property type="entry name" value="MatE"/>
    <property type="match status" value="1"/>
</dbReference>
<feature type="transmembrane region" description="Helical" evidence="2">
    <location>
        <begin position="90"/>
        <end position="111"/>
    </location>
</feature>
<comment type="similarity">
    <text evidence="1">Belongs to the multi antimicrobial extrusion (MATE) (TC 2.A.66.1) family.</text>
</comment>
<keyword evidence="2" id="KW-0812">Transmembrane</keyword>
<evidence type="ECO:0000313" key="4">
    <source>
        <dbReference type="Proteomes" id="UP000536381"/>
    </source>
</evidence>
<feature type="non-terminal residue" evidence="3">
    <location>
        <position position="1"/>
    </location>
</feature>
<dbReference type="PANTHER" id="PTHR11206">
    <property type="entry name" value="MULTIDRUG RESISTANCE PROTEIN"/>
    <property type="match status" value="1"/>
</dbReference>
<reference evidence="3 4" key="1">
    <citation type="submission" date="2019-09" db="EMBL/GenBank/DDBJ databases">
        <title>Bird 10,000 Genomes (B10K) Project - Family phase.</title>
        <authorList>
            <person name="Zhang G."/>
        </authorList>
    </citation>
    <scope>NUCLEOTIDE SEQUENCE [LARGE SCALE GENOMIC DNA]</scope>
    <source>
        <strain evidence="3">B10K-DU-001-42</strain>
        <tissue evidence="3">Muscle</tissue>
    </source>
</reference>
<keyword evidence="2" id="KW-1133">Transmembrane helix</keyword>
<proteinExistence type="inferred from homology"/>
<dbReference type="OrthoDB" id="2126698at2759"/>
<name>A0A7L2IK47_9PICI</name>
<evidence type="ECO:0000256" key="1">
    <source>
        <dbReference type="ARBA" id="ARBA00010199"/>
    </source>
</evidence>
<dbReference type="AlphaFoldDB" id="A0A7L2IK47"/>
<keyword evidence="4" id="KW-1185">Reference proteome</keyword>
<dbReference type="EMBL" id="VWYK01074196">
    <property type="protein sequence ID" value="NXR11730.1"/>
    <property type="molecule type" value="Genomic_DNA"/>
</dbReference>
<evidence type="ECO:0000256" key="2">
    <source>
        <dbReference type="SAM" id="Phobius"/>
    </source>
</evidence>
<dbReference type="Proteomes" id="UP000536381">
    <property type="component" value="Unassembled WGS sequence"/>
</dbReference>
<dbReference type="GO" id="GO:0042910">
    <property type="term" value="F:xenobiotic transmembrane transporter activity"/>
    <property type="evidence" value="ECO:0007669"/>
    <property type="project" value="InterPro"/>
</dbReference>
<feature type="transmembrane region" description="Helical" evidence="2">
    <location>
        <begin position="12"/>
        <end position="29"/>
    </location>
</feature>
<comment type="caution">
    <text evidence="3">The sequence shown here is derived from an EMBL/GenBank/DDBJ whole genome shotgun (WGS) entry which is preliminary data.</text>
</comment>
<accession>A0A7L2IK47</accession>
<feature type="transmembrane region" description="Helical" evidence="2">
    <location>
        <begin position="123"/>
        <end position="142"/>
    </location>
</feature>
<keyword evidence="2" id="KW-0472">Membrane</keyword>
<dbReference type="GO" id="GO:0016020">
    <property type="term" value="C:membrane"/>
    <property type="evidence" value="ECO:0007669"/>
    <property type="project" value="InterPro"/>
</dbReference>
<protein>
    <submittedName>
        <fullName evidence="3">S47A2 protein</fullName>
    </submittedName>
</protein>
<dbReference type="InterPro" id="IPR002528">
    <property type="entry name" value="MATE_fam"/>
</dbReference>
<organism evidence="3 4">
    <name type="scientific">Semnornis frantzii</name>
    <dbReference type="NCBI Taxonomy" id="91796"/>
    <lineage>
        <taxon>Eukaryota</taxon>
        <taxon>Metazoa</taxon>
        <taxon>Chordata</taxon>
        <taxon>Craniata</taxon>
        <taxon>Vertebrata</taxon>
        <taxon>Euteleostomi</taxon>
        <taxon>Archelosauria</taxon>
        <taxon>Archosauria</taxon>
        <taxon>Dinosauria</taxon>
        <taxon>Saurischia</taxon>
        <taxon>Theropoda</taxon>
        <taxon>Coelurosauria</taxon>
        <taxon>Aves</taxon>
        <taxon>Neognathae</taxon>
        <taxon>Neoaves</taxon>
        <taxon>Telluraves</taxon>
        <taxon>Coraciimorphae</taxon>
        <taxon>Piciformes</taxon>
        <taxon>Ramphastidae</taxon>
        <taxon>Semnornis</taxon>
    </lineage>
</organism>